<dbReference type="Gene3D" id="3.90.79.10">
    <property type="entry name" value="Nucleoside Triphosphate Pyrophosphohydrolase"/>
    <property type="match status" value="1"/>
</dbReference>
<proteinExistence type="predicted"/>
<dbReference type="AlphaFoldDB" id="A0A927R2Z1"/>
<protein>
    <submittedName>
        <fullName evidence="2">Isopentenyldiphosphate isomerase</fullName>
    </submittedName>
</protein>
<comment type="caution">
    <text evidence="2">The sequence shown here is derived from an EMBL/GenBank/DDBJ whole genome shotgun (WGS) entry which is preliminary data.</text>
</comment>
<dbReference type="PROSITE" id="PS51462">
    <property type="entry name" value="NUDIX"/>
    <property type="match status" value="1"/>
</dbReference>
<keyword evidence="3" id="KW-1185">Reference proteome</keyword>
<dbReference type="SUPFAM" id="SSF55811">
    <property type="entry name" value="Nudix"/>
    <property type="match status" value="1"/>
</dbReference>
<organism evidence="2 3">
    <name type="scientific">Sporosarcina limicola</name>
    <dbReference type="NCBI Taxonomy" id="34101"/>
    <lineage>
        <taxon>Bacteria</taxon>
        <taxon>Bacillati</taxon>
        <taxon>Bacillota</taxon>
        <taxon>Bacilli</taxon>
        <taxon>Bacillales</taxon>
        <taxon>Caryophanaceae</taxon>
        <taxon>Sporosarcina</taxon>
    </lineage>
</organism>
<evidence type="ECO:0000313" key="3">
    <source>
        <dbReference type="Proteomes" id="UP000658225"/>
    </source>
</evidence>
<dbReference type="GO" id="GO:0016853">
    <property type="term" value="F:isomerase activity"/>
    <property type="evidence" value="ECO:0007669"/>
    <property type="project" value="UniProtKB-KW"/>
</dbReference>
<dbReference type="InterPro" id="IPR000086">
    <property type="entry name" value="NUDIX_hydrolase_dom"/>
</dbReference>
<evidence type="ECO:0000259" key="1">
    <source>
        <dbReference type="PROSITE" id="PS51462"/>
    </source>
</evidence>
<gene>
    <name evidence="2" type="ORF">H4683_000257</name>
</gene>
<dbReference type="CDD" id="cd04692">
    <property type="entry name" value="NUDIX_Hydrolase"/>
    <property type="match status" value="1"/>
</dbReference>
<name>A0A927R2Z1_9BACL</name>
<reference evidence="2" key="1">
    <citation type="submission" date="2020-10" db="EMBL/GenBank/DDBJ databases">
        <title>Genomic Encyclopedia of Type Strains, Phase IV (KMG-IV): sequencing the most valuable type-strain genomes for metagenomic binning, comparative biology and taxonomic classification.</title>
        <authorList>
            <person name="Goeker M."/>
        </authorList>
    </citation>
    <scope>NUCLEOTIDE SEQUENCE</scope>
    <source>
        <strain evidence="2">DSM 13886</strain>
    </source>
</reference>
<keyword evidence="2" id="KW-0413">Isomerase</keyword>
<accession>A0A927R2Z1</accession>
<dbReference type="Proteomes" id="UP000658225">
    <property type="component" value="Unassembled WGS sequence"/>
</dbReference>
<sequence>MKTIMENEILNIFDEDRNHIGVATREEVHRLGHWHETFHCWFGSKENGVYYLFLQLRSELKKDYPNLLDITAAGHLLAHETVHDGVREVEEEIGVAVSFMDLVPLGVIDYCVKQEGFIDKELANVFLYDCQNTLEQFTLQKEEVSGIVKVVFDDFYELWLGDEEEIRIQGFGIAKDGERISINKLVGRDGFVPHGKLVYEEILNLIKGKIK</sequence>
<dbReference type="InterPro" id="IPR015797">
    <property type="entry name" value="NUDIX_hydrolase-like_dom_sf"/>
</dbReference>
<evidence type="ECO:0000313" key="2">
    <source>
        <dbReference type="EMBL" id="MBE1553188.1"/>
    </source>
</evidence>
<dbReference type="PANTHER" id="PTHR10885">
    <property type="entry name" value="ISOPENTENYL-DIPHOSPHATE DELTA-ISOMERASE"/>
    <property type="match status" value="1"/>
</dbReference>
<dbReference type="EMBL" id="JADBEL010000001">
    <property type="protein sequence ID" value="MBE1553188.1"/>
    <property type="molecule type" value="Genomic_DNA"/>
</dbReference>
<dbReference type="RefSeq" id="WP_338062373.1">
    <property type="nucleotide sequence ID" value="NZ_JADBEL010000001.1"/>
</dbReference>
<dbReference type="PANTHER" id="PTHR10885:SF0">
    <property type="entry name" value="ISOPENTENYL-DIPHOSPHATE DELTA-ISOMERASE"/>
    <property type="match status" value="1"/>
</dbReference>
<feature type="domain" description="Nudix hydrolase" evidence="1">
    <location>
        <begin position="33"/>
        <end position="174"/>
    </location>
</feature>